<reference evidence="2 3" key="1">
    <citation type="submission" date="2021-06" db="EMBL/GenBank/DDBJ databases">
        <authorList>
            <person name="Sun Q."/>
            <person name="Li D."/>
        </authorList>
    </citation>
    <scope>NUCLEOTIDE SEQUENCE [LARGE SCALE GENOMIC DNA]</scope>
    <source>
        <strain evidence="2 3">MSJ-5</strain>
    </source>
</reference>
<accession>A0ABS6FXW7</accession>
<feature type="domain" description="RNA polymerase sigma factor 70 region 4 type 2" evidence="1">
    <location>
        <begin position="2"/>
        <end position="47"/>
    </location>
</feature>
<evidence type="ECO:0000313" key="3">
    <source>
        <dbReference type="Proteomes" id="UP000779508"/>
    </source>
</evidence>
<sequence>MEILSDDQRETVILRFYHDMKVKDIAKVTGVCLPTAKSRLKQAIDKLRLFFDKEGYFE</sequence>
<dbReference type="RefSeq" id="WP_216414572.1">
    <property type="nucleotide sequence ID" value="NZ_JAHLQK010000001.1"/>
</dbReference>
<comment type="caution">
    <text evidence="2">The sequence shown here is derived from an EMBL/GenBank/DDBJ whole genome shotgun (WGS) entry which is preliminary data.</text>
</comment>
<dbReference type="Proteomes" id="UP000779508">
    <property type="component" value="Unassembled WGS sequence"/>
</dbReference>
<dbReference type="Pfam" id="PF08281">
    <property type="entry name" value="Sigma70_r4_2"/>
    <property type="match status" value="1"/>
</dbReference>
<dbReference type="CDD" id="cd06171">
    <property type="entry name" value="Sigma70_r4"/>
    <property type="match status" value="1"/>
</dbReference>
<organism evidence="2 3">
    <name type="scientific">Alkaliphilus flagellatus</name>
    <dbReference type="NCBI Taxonomy" id="2841507"/>
    <lineage>
        <taxon>Bacteria</taxon>
        <taxon>Bacillati</taxon>
        <taxon>Bacillota</taxon>
        <taxon>Clostridia</taxon>
        <taxon>Peptostreptococcales</taxon>
        <taxon>Natronincolaceae</taxon>
        <taxon>Alkaliphilus</taxon>
    </lineage>
</organism>
<dbReference type="EMBL" id="JAHLQK010000001">
    <property type="protein sequence ID" value="MBU5675068.1"/>
    <property type="molecule type" value="Genomic_DNA"/>
</dbReference>
<evidence type="ECO:0000313" key="2">
    <source>
        <dbReference type="EMBL" id="MBU5675068.1"/>
    </source>
</evidence>
<dbReference type="InterPro" id="IPR013249">
    <property type="entry name" value="RNA_pol_sigma70_r4_t2"/>
</dbReference>
<evidence type="ECO:0000259" key="1">
    <source>
        <dbReference type="Pfam" id="PF08281"/>
    </source>
</evidence>
<proteinExistence type="predicted"/>
<gene>
    <name evidence="2" type="ORF">KQI88_01380</name>
</gene>
<protein>
    <recommendedName>
        <fullName evidence="1">RNA polymerase sigma factor 70 region 4 type 2 domain-containing protein</fullName>
    </recommendedName>
</protein>
<keyword evidence="3" id="KW-1185">Reference proteome</keyword>
<name>A0ABS6FXW7_9FIRM</name>